<dbReference type="Pfam" id="PF12728">
    <property type="entry name" value="HTH_17"/>
    <property type="match status" value="1"/>
</dbReference>
<dbReference type="SUPFAM" id="SSF46955">
    <property type="entry name" value="Putative DNA-binding domain"/>
    <property type="match status" value="1"/>
</dbReference>
<evidence type="ECO:0000259" key="1">
    <source>
        <dbReference type="Pfam" id="PF12728"/>
    </source>
</evidence>
<dbReference type="Gene3D" id="1.10.1660.10">
    <property type="match status" value="1"/>
</dbReference>
<comment type="caution">
    <text evidence="2">The sequence shown here is derived from an EMBL/GenBank/DDBJ whole genome shotgun (WGS) entry which is preliminary data.</text>
</comment>
<dbReference type="EMBL" id="SZPY01000002">
    <property type="protein sequence ID" value="TKI62503.1"/>
    <property type="molecule type" value="Genomic_DNA"/>
</dbReference>
<sequence length="69" mass="7585">MATTSRRLVSLSEAAEILAVCPKTVRRYVSEGHLEAVRLGSKTLRIRVESIERFIDACPVGGGSKRLSR</sequence>
<dbReference type="OrthoDB" id="3789406at2"/>
<gene>
    <name evidence="2" type="ORF">FC770_08955</name>
</gene>
<reference evidence="2 3" key="1">
    <citation type="submission" date="2019-04" db="EMBL/GenBank/DDBJ databases">
        <authorList>
            <person name="Dong K."/>
        </authorList>
    </citation>
    <scope>NUCLEOTIDE SEQUENCE [LARGE SCALE GENOMIC DNA]</scope>
    <source>
        <strain evidence="3">dk3543</strain>
    </source>
</reference>
<protein>
    <submittedName>
        <fullName evidence="2">Helix-turn-helix domain-containing protein</fullName>
    </submittedName>
</protein>
<dbReference type="AlphaFoldDB" id="A0A4V5TK81"/>
<keyword evidence="3" id="KW-1185">Reference proteome</keyword>
<name>A0A4V5TK81_9ACTN</name>
<dbReference type="NCBIfam" id="TIGR01764">
    <property type="entry name" value="excise"/>
    <property type="match status" value="1"/>
</dbReference>
<dbReference type="InterPro" id="IPR009061">
    <property type="entry name" value="DNA-bd_dom_put_sf"/>
</dbReference>
<feature type="domain" description="Helix-turn-helix" evidence="1">
    <location>
        <begin position="9"/>
        <end position="58"/>
    </location>
</feature>
<evidence type="ECO:0000313" key="3">
    <source>
        <dbReference type="Proteomes" id="UP000307808"/>
    </source>
</evidence>
<dbReference type="GO" id="GO:0003677">
    <property type="term" value="F:DNA binding"/>
    <property type="evidence" value="ECO:0007669"/>
    <property type="project" value="InterPro"/>
</dbReference>
<dbReference type="InterPro" id="IPR041657">
    <property type="entry name" value="HTH_17"/>
</dbReference>
<evidence type="ECO:0000313" key="2">
    <source>
        <dbReference type="EMBL" id="TKI62503.1"/>
    </source>
</evidence>
<organism evidence="2 3">
    <name type="scientific">Nocardioides jishulii</name>
    <dbReference type="NCBI Taxonomy" id="2575440"/>
    <lineage>
        <taxon>Bacteria</taxon>
        <taxon>Bacillati</taxon>
        <taxon>Actinomycetota</taxon>
        <taxon>Actinomycetes</taxon>
        <taxon>Propionibacteriales</taxon>
        <taxon>Nocardioidaceae</taxon>
        <taxon>Nocardioides</taxon>
    </lineage>
</organism>
<proteinExistence type="predicted"/>
<dbReference type="InterPro" id="IPR010093">
    <property type="entry name" value="SinI_DNA-bd"/>
</dbReference>
<dbReference type="Proteomes" id="UP000307808">
    <property type="component" value="Unassembled WGS sequence"/>
</dbReference>
<accession>A0A4V5TK81</accession>
<dbReference type="RefSeq" id="WP_137065772.1">
    <property type="nucleotide sequence ID" value="NZ_CP040748.1"/>
</dbReference>